<gene>
    <name evidence="2" type="ORF">RaK2_00508</name>
</gene>
<accession>H6X4W5</accession>
<protein>
    <submittedName>
        <fullName evidence="2">Uncharacterized protein</fullName>
    </submittedName>
</protein>
<dbReference type="RefSeq" id="YP_007007663.1">
    <property type="nucleotide sequence ID" value="NC_019526.1"/>
</dbReference>
<feature type="region of interest" description="Disordered" evidence="1">
    <location>
        <begin position="163"/>
        <end position="187"/>
    </location>
</feature>
<dbReference type="KEGG" id="vg:14013096"/>
<keyword evidence="3" id="KW-1185">Reference proteome</keyword>
<evidence type="ECO:0000256" key="1">
    <source>
        <dbReference type="SAM" id="MobiDB-lite"/>
    </source>
</evidence>
<feature type="compositionally biased region" description="Basic residues" evidence="1">
    <location>
        <begin position="170"/>
        <end position="187"/>
    </location>
</feature>
<dbReference type="GeneID" id="14013096"/>
<evidence type="ECO:0000313" key="2">
    <source>
        <dbReference type="EMBL" id="AFA44781.1"/>
    </source>
</evidence>
<organism evidence="2 3">
    <name type="scientific">Klebsiella phage vB_KleM_RaK2</name>
    <dbReference type="NCBI Taxonomy" id="1147094"/>
    <lineage>
        <taxon>Viruses</taxon>
        <taxon>Duplodnaviria</taxon>
        <taxon>Heunggongvirae</taxon>
        <taxon>Uroviricota</taxon>
        <taxon>Caudoviricetes</taxon>
        <taxon>Alcyoneusvirus</taxon>
        <taxon>Alcyoneusvirus RaK2</taxon>
    </lineage>
</organism>
<dbReference type="Proteomes" id="UP000007524">
    <property type="component" value="Segment"/>
</dbReference>
<name>H6X4W5_9CAUD</name>
<reference evidence="2 3" key="1">
    <citation type="journal article" date="2012" name="J. Virol.">
        <title>Genome of Klebsiella sp.-Infecting Bacteriophage vB_KleM_RaK2.</title>
        <authorList>
            <person name="Simoliunas E."/>
            <person name="Kaliniene L."/>
            <person name="Truncaite L."/>
            <person name="Klausa V."/>
            <person name="Zajanckauskaite A."/>
            <person name="Meskys R."/>
        </authorList>
    </citation>
    <scope>NUCLEOTIDE SEQUENCE [LARGE SCALE GENOMIC DNA]</scope>
</reference>
<dbReference type="EMBL" id="JQ513383">
    <property type="protein sequence ID" value="AFA44781.1"/>
    <property type="molecule type" value="Genomic_DNA"/>
</dbReference>
<sequence>MEIIYMFFNQTFVLYHDNGNVEITDDLLKTVKKYGGSEKFHSLMKFNLGSFEERKRKYYRPNGYFDYEFTNHIGFFLCNEKGLLISPDLFYGEYEVIWNKYWEQRNHTRTMHFKHNRSWVHKHNNTRYKHPQTMNARRASCAVLKEEGEPEFRGKRKVRSIPTLWDDKKTRHGTGWKYSTKRKHQYK</sequence>
<evidence type="ECO:0000313" key="3">
    <source>
        <dbReference type="Proteomes" id="UP000007524"/>
    </source>
</evidence>
<dbReference type="OrthoDB" id="19013at10239"/>
<proteinExistence type="predicted"/>